<keyword evidence="3" id="KW-1185">Reference proteome</keyword>
<evidence type="ECO:0000256" key="1">
    <source>
        <dbReference type="SAM" id="MobiDB-lite"/>
    </source>
</evidence>
<reference evidence="3" key="3">
    <citation type="journal article" date="2018" name="Mol. Plant Microbe Interact.">
        <title>Genome sequence resources for the wheat stripe rust pathogen (Puccinia striiformis f. sp. tritici) and the barley stripe rust pathogen (Puccinia striiformis f. sp. hordei).</title>
        <authorList>
            <person name="Xia C."/>
            <person name="Wang M."/>
            <person name="Yin C."/>
            <person name="Cornejo O.E."/>
            <person name="Hulbert S.H."/>
            <person name="Chen X."/>
        </authorList>
    </citation>
    <scope>NUCLEOTIDE SEQUENCE [LARGE SCALE GENOMIC DNA]</scope>
    <source>
        <strain evidence="3">93TX-2</strain>
    </source>
</reference>
<sequence>MEQSSRLDPSQPSFRIPIGDYKILIRALRVDGNPYTDADFDYWVSPAISVSGSPVIHRPTTPQSRSLPASMRG</sequence>
<reference evidence="3" key="2">
    <citation type="journal article" date="2018" name="BMC Genomics">
        <title>Genomic insights into host adaptation between the wheat stripe rust pathogen (Puccinia striiformis f. sp. tritici) and the barley stripe rust pathogen (Puccinia striiformis f. sp. hordei).</title>
        <authorList>
            <person name="Xia C."/>
            <person name="Wang M."/>
            <person name="Yin C."/>
            <person name="Cornejo O.E."/>
            <person name="Hulbert S.H."/>
            <person name="Chen X."/>
        </authorList>
    </citation>
    <scope>NUCLEOTIDE SEQUENCE [LARGE SCALE GENOMIC DNA]</scope>
    <source>
        <strain evidence="3">93TX-2</strain>
    </source>
</reference>
<organism evidence="2 3">
    <name type="scientific">Puccinia striiformis</name>
    <dbReference type="NCBI Taxonomy" id="27350"/>
    <lineage>
        <taxon>Eukaryota</taxon>
        <taxon>Fungi</taxon>
        <taxon>Dikarya</taxon>
        <taxon>Basidiomycota</taxon>
        <taxon>Pucciniomycotina</taxon>
        <taxon>Pucciniomycetes</taxon>
        <taxon>Pucciniales</taxon>
        <taxon>Pucciniaceae</taxon>
        <taxon>Puccinia</taxon>
    </lineage>
</organism>
<evidence type="ECO:0000313" key="2">
    <source>
        <dbReference type="EMBL" id="POW22749.1"/>
    </source>
</evidence>
<protein>
    <submittedName>
        <fullName evidence="2">Uncharacterized protein</fullName>
    </submittedName>
</protein>
<dbReference type="EMBL" id="PKSM01000007">
    <property type="protein sequence ID" value="POW22749.1"/>
    <property type="molecule type" value="Genomic_DNA"/>
</dbReference>
<dbReference type="OrthoDB" id="206201at2759"/>
<dbReference type="Proteomes" id="UP000238274">
    <property type="component" value="Unassembled WGS sequence"/>
</dbReference>
<feature type="non-terminal residue" evidence="2">
    <location>
        <position position="73"/>
    </location>
</feature>
<evidence type="ECO:0000313" key="3">
    <source>
        <dbReference type="Proteomes" id="UP000238274"/>
    </source>
</evidence>
<dbReference type="AlphaFoldDB" id="A0A2S4WLW9"/>
<name>A0A2S4WLW9_9BASI</name>
<proteinExistence type="predicted"/>
<dbReference type="VEuPathDB" id="FungiDB:PSTT_04243"/>
<comment type="caution">
    <text evidence="2">The sequence shown here is derived from an EMBL/GenBank/DDBJ whole genome shotgun (WGS) entry which is preliminary data.</text>
</comment>
<gene>
    <name evidence="2" type="ORF">PSHT_00889</name>
</gene>
<feature type="region of interest" description="Disordered" evidence="1">
    <location>
        <begin position="54"/>
        <end position="73"/>
    </location>
</feature>
<accession>A0A2S4WLW9</accession>
<dbReference type="VEuPathDB" id="FungiDB:PSHT_00889"/>
<reference evidence="2 3" key="1">
    <citation type="submission" date="2017-12" db="EMBL/GenBank/DDBJ databases">
        <title>Gene loss provides genomic basis for host adaptation in cereal stripe rust fungi.</title>
        <authorList>
            <person name="Xia C."/>
        </authorList>
    </citation>
    <scope>NUCLEOTIDE SEQUENCE [LARGE SCALE GENOMIC DNA]</scope>
    <source>
        <strain evidence="2 3">93TX-2</strain>
    </source>
</reference>